<protein>
    <submittedName>
        <fullName evidence="1">Uncharacterized protein</fullName>
    </submittedName>
</protein>
<organism evidence="1">
    <name type="scientific">uncultured Caudovirales phage</name>
    <dbReference type="NCBI Taxonomy" id="2100421"/>
    <lineage>
        <taxon>Viruses</taxon>
        <taxon>Duplodnaviria</taxon>
        <taxon>Heunggongvirae</taxon>
        <taxon>Uroviricota</taxon>
        <taxon>Caudoviricetes</taxon>
        <taxon>Peduoviridae</taxon>
        <taxon>Maltschvirus</taxon>
        <taxon>Maltschvirus maltsch</taxon>
    </lineage>
</organism>
<name>A0A6J5MYL3_9CAUD</name>
<reference evidence="1" key="1">
    <citation type="submission" date="2020-04" db="EMBL/GenBank/DDBJ databases">
        <authorList>
            <person name="Chiriac C."/>
            <person name="Salcher M."/>
            <person name="Ghai R."/>
            <person name="Kavagutti S V."/>
        </authorList>
    </citation>
    <scope>NUCLEOTIDE SEQUENCE</scope>
</reference>
<gene>
    <name evidence="1" type="ORF">UFOVP601_20</name>
</gene>
<accession>A0A6J5MYL3</accession>
<proteinExistence type="predicted"/>
<sequence length="465" mass="47801">MPLVSKNFSDIITFTRASTGSYFDSAGVLQSAAINTPRLDYNPSTLASQGLLIEESRVNSATRSESLRTQTLTVVIVGGSFQNNETVTATGGGTGTYISANSTPTSFAVFNGTGTFTGTLTGGTSGATATISSVLNEWALTRATTAADVVAAPDGAVTADKLIEDTTASNTHQLASRSITVLATTAYALSIFLKAAERTWALVLFGGTPFGSHGVYINLSTGALGTTVGTLDSTPIVQTCGSGWFRVTLVKTTGAAGGGTIQVRTATADNTSSYTGDGTSGLYVWGAQFEAGAFATSYIPTSTVAVTRSADVARVNTLSPWFNATESTLYFEFTPVGMKTVGGTALVSIDNGSNERIALLAASNNGMQNITTVAGVTSGNSTTPSTIYAANTTYKVALAVNLNDIQSFVGGVAGTAGTTALMPSGLTSLQFNKTYAAATSNNGWIRRFTYYPRRLSSAEGIAITA</sequence>
<evidence type="ECO:0000313" key="1">
    <source>
        <dbReference type="EMBL" id="CAB4151522.1"/>
    </source>
</evidence>
<dbReference type="EMBL" id="LR796569">
    <property type="protein sequence ID" value="CAB4151522.1"/>
    <property type="molecule type" value="Genomic_DNA"/>
</dbReference>